<keyword evidence="3" id="KW-1185">Reference proteome</keyword>
<dbReference type="OrthoDB" id="5196233at2"/>
<dbReference type="Proteomes" id="UP000293764">
    <property type="component" value="Unassembled WGS sequence"/>
</dbReference>
<dbReference type="AlphaFoldDB" id="A0A4Q5N3Q7"/>
<dbReference type="EMBL" id="SDWW01000002">
    <property type="protein sequence ID" value="RYV52868.1"/>
    <property type="molecule type" value="Genomic_DNA"/>
</dbReference>
<dbReference type="RefSeq" id="WP_130100858.1">
    <property type="nucleotide sequence ID" value="NZ_SDWW01000002.1"/>
</dbReference>
<evidence type="ECO:0000256" key="1">
    <source>
        <dbReference type="SAM" id="Phobius"/>
    </source>
</evidence>
<keyword evidence="1" id="KW-1133">Transmembrane helix</keyword>
<organism evidence="2 3">
    <name type="scientific">Pengzhenrongella frigida</name>
    <dbReference type="NCBI Taxonomy" id="1259133"/>
    <lineage>
        <taxon>Bacteria</taxon>
        <taxon>Bacillati</taxon>
        <taxon>Actinomycetota</taxon>
        <taxon>Actinomycetes</taxon>
        <taxon>Micrococcales</taxon>
        <taxon>Pengzhenrongella</taxon>
    </lineage>
</organism>
<reference evidence="2 3" key="1">
    <citation type="submission" date="2019-01" db="EMBL/GenBank/DDBJ databases">
        <title>Novel species of Cellulomonas.</title>
        <authorList>
            <person name="Liu Q."/>
            <person name="Xin Y.-H."/>
        </authorList>
    </citation>
    <scope>NUCLEOTIDE SEQUENCE [LARGE SCALE GENOMIC DNA]</scope>
    <source>
        <strain evidence="2 3">HLT2-17</strain>
    </source>
</reference>
<keyword evidence="1" id="KW-0472">Membrane</keyword>
<evidence type="ECO:0000313" key="3">
    <source>
        <dbReference type="Proteomes" id="UP000293764"/>
    </source>
</evidence>
<evidence type="ECO:0000313" key="2">
    <source>
        <dbReference type="EMBL" id="RYV52868.1"/>
    </source>
</evidence>
<gene>
    <name evidence="2" type="ORF">EUA98_01345</name>
</gene>
<protein>
    <submittedName>
        <fullName evidence="2">Fimbrial assembly protein</fullName>
    </submittedName>
</protein>
<sequence>MATTTIGPALPQVNLLPPEVRAARGLRRIKGWLGLGLLVTVLLCGGAYAFALFSAGQAADELVLAQAETTRLQAEQAKYAEVPQVLGALASSKAVRLEGMSTEVDWKAHLDAITAVLPADVGIETFAMSGATPTTAASMPSNPLQVPNVGLISFTGSSGTLPDTAAWVDALNSIPGFADAWVSSAMIGELDGRTVYTTSSTVQFTVAAYTNRFAVEGSE</sequence>
<proteinExistence type="predicted"/>
<name>A0A4Q5N3Q7_9MICO</name>
<comment type="caution">
    <text evidence="2">The sequence shown here is derived from an EMBL/GenBank/DDBJ whole genome shotgun (WGS) entry which is preliminary data.</text>
</comment>
<feature type="transmembrane region" description="Helical" evidence="1">
    <location>
        <begin position="31"/>
        <end position="53"/>
    </location>
</feature>
<accession>A0A4Q5N3Q7</accession>
<keyword evidence="1" id="KW-0812">Transmembrane</keyword>